<dbReference type="OrthoDB" id="14196at2"/>
<proteinExistence type="predicted"/>
<feature type="domain" description="PpiC" evidence="3">
    <location>
        <begin position="178"/>
        <end position="284"/>
    </location>
</feature>
<evidence type="ECO:0000313" key="5">
    <source>
        <dbReference type="Proteomes" id="UP000280296"/>
    </source>
</evidence>
<protein>
    <recommendedName>
        <fullName evidence="3">PpiC domain-containing protein</fullName>
    </recommendedName>
</protein>
<dbReference type="PANTHER" id="PTHR47245">
    <property type="entry name" value="PEPTIDYLPROLYL ISOMERASE"/>
    <property type="match status" value="1"/>
</dbReference>
<dbReference type="InterPro" id="IPR050245">
    <property type="entry name" value="PrsA_foldase"/>
</dbReference>
<evidence type="ECO:0000256" key="2">
    <source>
        <dbReference type="SAM" id="SignalP"/>
    </source>
</evidence>
<keyword evidence="5" id="KW-1185">Reference proteome</keyword>
<accession>A0A432MNF6</accession>
<dbReference type="InterPro" id="IPR046357">
    <property type="entry name" value="PPIase_dom_sf"/>
</dbReference>
<dbReference type="Gene3D" id="3.10.50.40">
    <property type="match status" value="1"/>
</dbReference>
<gene>
    <name evidence="4" type="ORF">TsocGM_05330</name>
</gene>
<dbReference type="InterPro" id="IPR000297">
    <property type="entry name" value="PPIase_PpiC"/>
</dbReference>
<dbReference type="EMBL" id="RYZH01000007">
    <property type="protein sequence ID" value="RUL88779.1"/>
    <property type="molecule type" value="Genomic_DNA"/>
</dbReference>
<comment type="caution">
    <text evidence="4">The sequence shown here is derived from an EMBL/GenBank/DDBJ whole genome shotgun (WGS) entry which is preliminary data.</text>
</comment>
<dbReference type="InterPro" id="IPR027304">
    <property type="entry name" value="Trigger_fact/SurA_dom_sf"/>
</dbReference>
<keyword evidence="1" id="KW-0413">Isomerase</keyword>
<evidence type="ECO:0000256" key="1">
    <source>
        <dbReference type="PROSITE-ProRule" id="PRU00278"/>
    </source>
</evidence>
<organism evidence="4 5">
    <name type="scientific">Tautonia sociabilis</name>
    <dbReference type="NCBI Taxonomy" id="2080755"/>
    <lineage>
        <taxon>Bacteria</taxon>
        <taxon>Pseudomonadati</taxon>
        <taxon>Planctomycetota</taxon>
        <taxon>Planctomycetia</taxon>
        <taxon>Isosphaerales</taxon>
        <taxon>Isosphaeraceae</taxon>
        <taxon>Tautonia</taxon>
    </lineage>
</organism>
<dbReference type="SUPFAM" id="SSF109998">
    <property type="entry name" value="Triger factor/SurA peptide-binding domain-like"/>
    <property type="match status" value="1"/>
</dbReference>
<reference evidence="4 5" key="2">
    <citation type="submission" date="2019-01" db="EMBL/GenBank/DDBJ databases">
        <title>Tautonia sociabilis, a novel thermotolerant planctomycete of Isosphaeraceae family, isolated from a 4000 m deep subterranean habitat.</title>
        <authorList>
            <person name="Kovaleva O.L."/>
            <person name="Elcheninov A.G."/>
            <person name="Van Heerden E."/>
            <person name="Toshchakov S.V."/>
            <person name="Novikov A."/>
            <person name="Bonch-Osmolovskaya E.A."/>
            <person name="Kublanov I.V."/>
        </authorList>
    </citation>
    <scope>NUCLEOTIDE SEQUENCE [LARGE SCALE GENOMIC DNA]</scope>
    <source>
        <strain evidence="4 5">GM2012</strain>
    </source>
</reference>
<sequence length="351" mass="38153">MSEFPRRSPATAGQALALALLLSPAGLAVAQAPPPARVQAVPPANDPVVASFEGGTITRSEVLDFLSQYTIAPDRRAEAYEQAVNVLINQKLLARFLEREKVVVTAADLDARVAAIAQELQQSGQGSLNSMLAELGMTETELREQLMMDQRWSKYVATKGDEATLRAYFEKNKDLFTGTAVKASHILAAVDPEATDEQKEAARQKLVELKRKITAGELDFAVAADQFSEDPSNQEAPDGGNIGYFNRRGQVVEPFAEAAFALEVDEVSDPVETQYGYHLIKVTDRRDGQEVAFDQIKDAVRAAFGEDLQQQIIEKARAEANIEIKPMPDDFFPVAPATLPGSLPSPAASPR</sequence>
<dbReference type="PROSITE" id="PS50198">
    <property type="entry name" value="PPIC_PPIASE_2"/>
    <property type="match status" value="1"/>
</dbReference>
<evidence type="ECO:0000313" key="4">
    <source>
        <dbReference type="EMBL" id="RUL88779.1"/>
    </source>
</evidence>
<dbReference type="RefSeq" id="WP_126724267.1">
    <property type="nucleotide sequence ID" value="NZ_RYZH01000007.1"/>
</dbReference>
<dbReference type="Pfam" id="PF00639">
    <property type="entry name" value="Rotamase"/>
    <property type="match status" value="1"/>
</dbReference>
<keyword evidence="2" id="KW-0732">Signal</keyword>
<dbReference type="AlphaFoldDB" id="A0A432MNF6"/>
<dbReference type="Gene3D" id="1.10.4030.10">
    <property type="entry name" value="Porin chaperone SurA, peptide-binding domain"/>
    <property type="match status" value="1"/>
</dbReference>
<dbReference type="Proteomes" id="UP000280296">
    <property type="component" value="Unassembled WGS sequence"/>
</dbReference>
<feature type="signal peptide" evidence="2">
    <location>
        <begin position="1"/>
        <end position="30"/>
    </location>
</feature>
<dbReference type="GO" id="GO:0003755">
    <property type="term" value="F:peptidyl-prolyl cis-trans isomerase activity"/>
    <property type="evidence" value="ECO:0007669"/>
    <property type="project" value="UniProtKB-KW"/>
</dbReference>
<dbReference type="PANTHER" id="PTHR47245:SF2">
    <property type="entry name" value="PEPTIDYL-PROLYL CIS-TRANS ISOMERASE HP_0175-RELATED"/>
    <property type="match status" value="1"/>
</dbReference>
<name>A0A432MNF6_9BACT</name>
<reference evidence="4 5" key="1">
    <citation type="submission" date="2018-12" db="EMBL/GenBank/DDBJ databases">
        <authorList>
            <person name="Toschakov S.V."/>
        </authorList>
    </citation>
    <scope>NUCLEOTIDE SEQUENCE [LARGE SCALE GENOMIC DNA]</scope>
    <source>
        <strain evidence="4 5">GM2012</strain>
    </source>
</reference>
<keyword evidence="1" id="KW-0697">Rotamase</keyword>
<feature type="chain" id="PRO_5019112655" description="PpiC domain-containing protein" evidence="2">
    <location>
        <begin position="31"/>
        <end position="351"/>
    </location>
</feature>
<dbReference type="SUPFAM" id="SSF54534">
    <property type="entry name" value="FKBP-like"/>
    <property type="match status" value="1"/>
</dbReference>
<evidence type="ECO:0000259" key="3">
    <source>
        <dbReference type="PROSITE" id="PS50198"/>
    </source>
</evidence>